<evidence type="ECO:0000313" key="21">
    <source>
        <dbReference type="EMBL" id="PNX88124.1"/>
    </source>
</evidence>
<dbReference type="PANTHER" id="PTHR48055:SF57">
    <property type="entry name" value="PROTEIN KINASE DOMAIN-CONTAINING PROTEIN"/>
    <property type="match status" value="1"/>
</dbReference>
<keyword evidence="5" id="KW-0597">Phosphoprotein</keyword>
<keyword evidence="8" id="KW-0812">Transmembrane</keyword>
<comment type="catalytic activity">
    <reaction evidence="18">
        <text>L-threonyl-[protein] + ATP = O-phospho-L-threonyl-[protein] + ADP + H(+)</text>
        <dbReference type="Rhea" id="RHEA:46608"/>
        <dbReference type="Rhea" id="RHEA-COMP:11060"/>
        <dbReference type="Rhea" id="RHEA-COMP:11605"/>
        <dbReference type="ChEBI" id="CHEBI:15378"/>
        <dbReference type="ChEBI" id="CHEBI:30013"/>
        <dbReference type="ChEBI" id="CHEBI:30616"/>
        <dbReference type="ChEBI" id="CHEBI:61977"/>
        <dbReference type="ChEBI" id="CHEBI:456216"/>
        <dbReference type="EC" id="2.7.11.1"/>
    </reaction>
</comment>
<dbReference type="GO" id="GO:0004674">
    <property type="term" value="F:protein serine/threonine kinase activity"/>
    <property type="evidence" value="ECO:0007669"/>
    <property type="project" value="UniProtKB-KW"/>
</dbReference>
<dbReference type="Proteomes" id="UP000236291">
    <property type="component" value="Unassembled WGS sequence"/>
</dbReference>
<evidence type="ECO:0000256" key="16">
    <source>
        <dbReference type="ARBA" id="ARBA00023170"/>
    </source>
</evidence>
<keyword evidence="16 21" id="KW-0675">Receptor</keyword>
<evidence type="ECO:0000256" key="14">
    <source>
        <dbReference type="ARBA" id="ARBA00022989"/>
    </source>
</evidence>
<keyword evidence="9" id="KW-0732">Signal</keyword>
<accession>A0A2K3MBG3</accession>
<dbReference type="PANTHER" id="PTHR48055">
    <property type="entry name" value="LEUCINE-RICH REPEAT RECEPTOR PROTEIN KINASE EMS1"/>
    <property type="match status" value="1"/>
</dbReference>
<reference evidence="21 22" key="2">
    <citation type="journal article" date="2017" name="Front. Plant Sci.">
        <title>Gene Classification and Mining of Molecular Markers Useful in Red Clover (Trifolium pratense) Breeding.</title>
        <authorList>
            <person name="Istvanek J."/>
            <person name="Dluhosova J."/>
            <person name="Dluhos P."/>
            <person name="Patkova L."/>
            <person name="Nedelnik J."/>
            <person name="Repkova J."/>
        </authorList>
    </citation>
    <scope>NUCLEOTIDE SEQUENCE [LARGE SCALE GENOMIC DNA]</scope>
    <source>
        <strain evidence="22">cv. Tatra</strain>
        <tissue evidence="21">Young leaves</tissue>
    </source>
</reference>
<keyword evidence="14" id="KW-1133">Transmembrane helix</keyword>
<evidence type="ECO:0000256" key="10">
    <source>
        <dbReference type="ARBA" id="ARBA00022737"/>
    </source>
</evidence>
<reference evidence="21 22" key="1">
    <citation type="journal article" date="2014" name="Am. J. Bot.">
        <title>Genome assembly and annotation for red clover (Trifolium pratense; Fabaceae).</title>
        <authorList>
            <person name="Istvanek J."/>
            <person name="Jaros M."/>
            <person name="Krenek A."/>
            <person name="Repkova J."/>
        </authorList>
    </citation>
    <scope>NUCLEOTIDE SEQUENCE [LARGE SCALE GENOMIC DNA]</scope>
    <source>
        <strain evidence="22">cv. Tatra</strain>
        <tissue evidence="21">Young leaves</tissue>
    </source>
</reference>
<comment type="catalytic activity">
    <reaction evidence="19">
        <text>L-seryl-[protein] + ATP = O-phospho-L-seryl-[protein] + ADP + H(+)</text>
        <dbReference type="Rhea" id="RHEA:17989"/>
        <dbReference type="Rhea" id="RHEA-COMP:9863"/>
        <dbReference type="Rhea" id="RHEA-COMP:11604"/>
        <dbReference type="ChEBI" id="CHEBI:15378"/>
        <dbReference type="ChEBI" id="CHEBI:29999"/>
        <dbReference type="ChEBI" id="CHEBI:30616"/>
        <dbReference type="ChEBI" id="CHEBI:83421"/>
        <dbReference type="ChEBI" id="CHEBI:456216"/>
        <dbReference type="EC" id="2.7.11.1"/>
    </reaction>
</comment>
<dbReference type="SMART" id="SM00220">
    <property type="entry name" value="S_TKc"/>
    <property type="match status" value="1"/>
</dbReference>
<dbReference type="Pfam" id="PF00069">
    <property type="entry name" value="Pkinase"/>
    <property type="match status" value="1"/>
</dbReference>
<organism evidence="21 22">
    <name type="scientific">Trifolium pratense</name>
    <name type="common">Red clover</name>
    <dbReference type="NCBI Taxonomy" id="57577"/>
    <lineage>
        <taxon>Eukaryota</taxon>
        <taxon>Viridiplantae</taxon>
        <taxon>Streptophyta</taxon>
        <taxon>Embryophyta</taxon>
        <taxon>Tracheophyta</taxon>
        <taxon>Spermatophyta</taxon>
        <taxon>Magnoliopsida</taxon>
        <taxon>eudicotyledons</taxon>
        <taxon>Gunneridae</taxon>
        <taxon>Pentapetalae</taxon>
        <taxon>rosids</taxon>
        <taxon>fabids</taxon>
        <taxon>Fabales</taxon>
        <taxon>Fabaceae</taxon>
        <taxon>Papilionoideae</taxon>
        <taxon>50 kb inversion clade</taxon>
        <taxon>NPAAA clade</taxon>
        <taxon>Hologalegina</taxon>
        <taxon>IRL clade</taxon>
        <taxon>Trifolieae</taxon>
        <taxon>Trifolium</taxon>
    </lineage>
</organism>
<evidence type="ECO:0000256" key="11">
    <source>
        <dbReference type="ARBA" id="ARBA00022741"/>
    </source>
</evidence>
<dbReference type="PROSITE" id="PS00108">
    <property type="entry name" value="PROTEIN_KINASE_ST"/>
    <property type="match status" value="1"/>
</dbReference>
<gene>
    <name evidence="21" type="ORF">L195_g044225</name>
</gene>
<keyword evidence="15" id="KW-0472">Membrane</keyword>
<evidence type="ECO:0000256" key="8">
    <source>
        <dbReference type="ARBA" id="ARBA00022692"/>
    </source>
</evidence>
<dbReference type="GO" id="GO:0005524">
    <property type="term" value="F:ATP binding"/>
    <property type="evidence" value="ECO:0007669"/>
    <property type="project" value="UniProtKB-KW"/>
</dbReference>
<evidence type="ECO:0000256" key="6">
    <source>
        <dbReference type="ARBA" id="ARBA00022614"/>
    </source>
</evidence>
<comment type="caution">
    <text evidence="21">The sequence shown here is derived from an EMBL/GenBank/DDBJ whole genome shotgun (WGS) entry which is preliminary data.</text>
</comment>
<evidence type="ECO:0000256" key="7">
    <source>
        <dbReference type="ARBA" id="ARBA00022679"/>
    </source>
</evidence>
<evidence type="ECO:0000256" key="1">
    <source>
        <dbReference type="ARBA" id="ARBA00004162"/>
    </source>
</evidence>
<evidence type="ECO:0000259" key="20">
    <source>
        <dbReference type="PROSITE" id="PS50011"/>
    </source>
</evidence>
<evidence type="ECO:0000256" key="4">
    <source>
        <dbReference type="ARBA" id="ARBA00022527"/>
    </source>
</evidence>
<evidence type="ECO:0000256" key="13">
    <source>
        <dbReference type="ARBA" id="ARBA00022840"/>
    </source>
</evidence>
<comment type="subcellular location">
    <subcellularLocation>
        <location evidence="1">Cell membrane</location>
        <topology evidence="1">Single-pass membrane protein</topology>
    </subcellularLocation>
</comment>
<dbReference type="InterPro" id="IPR000719">
    <property type="entry name" value="Prot_kinase_dom"/>
</dbReference>
<dbReference type="GO" id="GO:0005886">
    <property type="term" value="C:plasma membrane"/>
    <property type="evidence" value="ECO:0007669"/>
    <property type="project" value="UniProtKB-SubCell"/>
</dbReference>
<protein>
    <recommendedName>
        <fullName evidence="2">non-specific serine/threonine protein kinase</fullName>
        <ecNumber evidence="2">2.7.11.1</ecNumber>
    </recommendedName>
</protein>
<keyword evidence="6" id="KW-0433">Leucine-rich repeat</keyword>
<keyword evidence="13" id="KW-0067">ATP-binding</keyword>
<dbReference type="FunFam" id="1.10.510.10:FF:000358">
    <property type="entry name" value="Putative leucine-rich repeat receptor-like serine/threonine-protein kinase"/>
    <property type="match status" value="1"/>
</dbReference>
<keyword evidence="10" id="KW-0677">Repeat</keyword>
<keyword evidence="12 21" id="KW-0418">Kinase</keyword>
<name>A0A2K3MBG3_TRIPR</name>
<proteinExistence type="predicted"/>
<dbReference type="EC" id="2.7.11.1" evidence="2"/>
<feature type="domain" description="Protein kinase" evidence="20">
    <location>
        <begin position="1"/>
        <end position="241"/>
    </location>
</feature>
<dbReference type="STRING" id="57577.A0A2K3MBG3"/>
<keyword evidence="11" id="KW-0547">Nucleotide-binding</keyword>
<keyword evidence="7" id="KW-0808">Transferase</keyword>
<evidence type="ECO:0000256" key="19">
    <source>
        <dbReference type="ARBA" id="ARBA00048679"/>
    </source>
</evidence>
<evidence type="ECO:0000256" key="3">
    <source>
        <dbReference type="ARBA" id="ARBA00022475"/>
    </source>
</evidence>
<evidence type="ECO:0000256" key="9">
    <source>
        <dbReference type="ARBA" id="ARBA00022729"/>
    </source>
</evidence>
<sequence length="245" mass="27517">MGFLHQIWLNLETQGATKSFMVECNVLGKIKHRNLVKILTCCSCVYINASYKWLTDIALDISHALDYLHEQVVVHCDVKPSNVLLDNDMVGHLGDFGLARLIHRAGEYSNKDEVNSATVKGTIGYVPPEYGAGGLVSPQGDIYSYGILLLEMLTGKRPTNSIFYENLSLHNLCKMKIPKEILEIVDSRLLMPFSKDQTWVVENNINECLVMFAKIGVSCSEQSPAQRMSTKDVIKKLHELKQKLC</sequence>
<dbReference type="InterPro" id="IPR008271">
    <property type="entry name" value="Ser/Thr_kinase_AS"/>
</dbReference>
<evidence type="ECO:0000256" key="12">
    <source>
        <dbReference type="ARBA" id="ARBA00022777"/>
    </source>
</evidence>
<evidence type="ECO:0000256" key="2">
    <source>
        <dbReference type="ARBA" id="ARBA00012513"/>
    </source>
</evidence>
<dbReference type="InterPro" id="IPR051564">
    <property type="entry name" value="LRR_receptor-like_kinase"/>
</dbReference>
<dbReference type="Gene3D" id="3.30.200.20">
    <property type="entry name" value="Phosphorylase Kinase, domain 1"/>
    <property type="match status" value="1"/>
</dbReference>
<evidence type="ECO:0000313" key="22">
    <source>
        <dbReference type="Proteomes" id="UP000236291"/>
    </source>
</evidence>
<dbReference type="Gene3D" id="1.10.510.10">
    <property type="entry name" value="Transferase(Phosphotransferase) domain 1"/>
    <property type="match status" value="1"/>
</dbReference>
<dbReference type="SUPFAM" id="SSF56112">
    <property type="entry name" value="Protein kinase-like (PK-like)"/>
    <property type="match status" value="1"/>
</dbReference>
<evidence type="ECO:0000256" key="18">
    <source>
        <dbReference type="ARBA" id="ARBA00047899"/>
    </source>
</evidence>
<dbReference type="EMBL" id="ASHM01055671">
    <property type="protein sequence ID" value="PNX88124.1"/>
    <property type="molecule type" value="Genomic_DNA"/>
</dbReference>
<dbReference type="InterPro" id="IPR011009">
    <property type="entry name" value="Kinase-like_dom_sf"/>
</dbReference>
<keyword evidence="17" id="KW-0325">Glycoprotein</keyword>
<keyword evidence="4" id="KW-0723">Serine/threonine-protein kinase</keyword>
<dbReference type="PROSITE" id="PS50011">
    <property type="entry name" value="PROTEIN_KINASE_DOM"/>
    <property type="match status" value="1"/>
</dbReference>
<evidence type="ECO:0000256" key="17">
    <source>
        <dbReference type="ARBA" id="ARBA00023180"/>
    </source>
</evidence>
<evidence type="ECO:0000256" key="5">
    <source>
        <dbReference type="ARBA" id="ARBA00022553"/>
    </source>
</evidence>
<dbReference type="AlphaFoldDB" id="A0A2K3MBG3"/>
<evidence type="ECO:0000256" key="15">
    <source>
        <dbReference type="ARBA" id="ARBA00023136"/>
    </source>
</evidence>
<keyword evidence="3" id="KW-1003">Cell membrane</keyword>